<feature type="compositionally biased region" description="Low complexity" evidence="1">
    <location>
        <begin position="1015"/>
        <end position="1027"/>
    </location>
</feature>
<feature type="region of interest" description="Disordered" evidence="1">
    <location>
        <begin position="1615"/>
        <end position="1761"/>
    </location>
</feature>
<feature type="transmembrane region" description="Helical" evidence="2">
    <location>
        <begin position="243"/>
        <end position="269"/>
    </location>
</feature>
<keyword evidence="2" id="KW-0812">Transmembrane</keyword>
<feature type="region of interest" description="Disordered" evidence="1">
    <location>
        <begin position="329"/>
        <end position="396"/>
    </location>
</feature>
<feature type="compositionally biased region" description="Low complexity" evidence="1">
    <location>
        <begin position="2346"/>
        <end position="2390"/>
    </location>
</feature>
<feature type="compositionally biased region" description="Basic and acidic residues" evidence="1">
    <location>
        <begin position="1052"/>
        <end position="1066"/>
    </location>
</feature>
<feature type="region of interest" description="Disordered" evidence="1">
    <location>
        <begin position="1953"/>
        <end position="2007"/>
    </location>
</feature>
<feature type="region of interest" description="Disordered" evidence="1">
    <location>
        <begin position="1897"/>
        <end position="1927"/>
    </location>
</feature>
<reference evidence="3" key="1">
    <citation type="submission" date="2014-11" db="EMBL/GenBank/DDBJ databases">
        <authorList>
            <person name="Otto D Thomas"/>
            <person name="Naeem Raeece"/>
        </authorList>
    </citation>
    <scope>NUCLEOTIDE SEQUENCE</scope>
</reference>
<feature type="compositionally biased region" description="Low complexity" evidence="1">
    <location>
        <begin position="2206"/>
        <end position="2224"/>
    </location>
</feature>
<dbReference type="SUPFAM" id="SSF101447">
    <property type="entry name" value="Formin homology 2 domain (FH2 domain)"/>
    <property type="match status" value="1"/>
</dbReference>
<sequence>MTAASREQSKKEEEVLEGALWPSLLSWSIGVVLALVIYQQTATVLLYPESWCPPASPFLLPNESDGCAYKNPNAFSLEVVRGWLTFRWLWADGNENWIALKVGGRLVWYGAMSISCTLGPLYFYTAWKCVYLEDVHKIRFLFVAFSPEEARETGGPARQVYAHICERIERQILLLLGTLKSSSVFAVSVELFVLLFLFLFSTLFFESVCGLFDVLSVRRNPFGFVFWVLTAFTVELRRQQWHLVGLAGMCIGHLSVVLLGNLLVLWGAVPFRQSRRMSDASVIPAELCEGLCLFVSSKDGRLLLVPESELSWWQKATWLLPPQTEERLGNHVIGRREETEVDSAMSAVPPNNNTTEKEKEEGAEANEGDGEQAAPAPSPPPAAPPLPLLPRCRTVPDFRPPLGRRLHLSEGGDLPSTYLFSNKQLRAPELFQISVRSETFDSLLPSLRALFSSGSSMGGGKKGNLRGGRAGQPGSALSSFQQLDSREKAKDAGRALMSNGRARNLEIALKKVGMHPLELSELLANLRGEGGNERADGVGVEGRGDGEREGGVTKACGHSSKRAETYSVDPCTDGADSVADIPNNSSCLSGMNGIAVQPSVSSLPLCTIVEVEEEGEGEGKLSTRRERERTERGSERGGSKRGGLCPEGGRERETDRDETPTGRPPRMTPHLLIGDIPASSSSPSPSSSALSSSRGETGGDGTFLLIPPESASAMRAAAELLLPVLPSEEELDAMYLHLTNLHKSLMKKGGRPRGVVSSPSCAVQQQQKEKAELGSSCSPFELYGETNALGEKGLRESALVPSAETGRDRANLKGDVFCARLETGGESGSVGELGADLEAEEEGEGLLRAPEKTILPLALVKRSTERLRIVGFSLSFRAKLENPSALLSKIRQAAIALLQSPRFQRLLSHATATVNFVNGYTDLPHFAHTPPSPVPLSRTPTEGGLLKGVHLHSNRPSALPKPKAKPKPKPKQHMPSGALTARETCTHTQQQQQQLSARPKIPLKAKMRLHPPPSSASLPPASRALSPSPAPGPPPSRSSSPGAPVAGPRGQAEQERAEAEEEAKKERPARLRLLRVRDILLMSDFRSSVLRPLSLLGWLIAILECQQLKEGENEREEGRLSPCRIKRNDMPAAEGGVVELGSAPEHPQQPSLPSGASCRSSSSSFLSLLQEDLLPLGEVATLLHGDSSNSNSYASSAGAGGGGVGEGGGCIWGGSCGVSVSDVLASALGEFDKEASFLKGEIENNAAKYVEETGPRSMDLSLLEAFVWKYGEELRPDVLTRAERLLSFGDRSTDQQASPVSPHAPSEAEIPSQSFCQKSRLGGSLTDSRAHCVQLRSEPSSSSVHGGVEGAGSEVIESEEKKGEWIFRERREGGKEEPEEDVERDEATQMQSHIPLKKKTAYERSSVGMLSCDSPPSSLVFAGVGETARLGSKSQGMIVQTGEEAERKGGLSTESPPTQKSPQARVTVCIEESEEGRVGREWQKRGVKQFPCTPTQQSSLSPLLHLPPLSSERRPRPKRLTALDSLRRFHLCVSRERQRLANQRAETVEVCKRVLDSLGIPSRQTTDALCLDTAVDVLLKAWALAGKAAEEWTEMGRLGGLKALTSLHGPSGVALSGGIPTGAQTHRPSSSVGGQRQQQLGPLASSPGGKSAGGGKPTAHNVLCGSTPNRSIGTQPSRLPRPSTPVQSPSSIRTPRHHPCQFSKQSDTSAPAQSPSSLRTPARSPGGPVGGRECTRTPDRTSVSRITPVRSPLSSRRREREVLEGKRLVVASSGTPQLRGVVLSPQLSVRSETSRRSWERERDGAGSWRRGRERRQQVEGDMESHEHLRNRHRDPSHTDPHRLSGACSTPDMHMHREKEKTTQPPPRRSSQTALPWRPPGPCSSILTPVRSLQLNRPTSCLSTSSLDYPRTSEGLGRPGRLLKGGQGHLDATLIPHSAEADKGLLEEKRSITSTFTPRRSPPPAPPSCTPAGAPSSRARSSSRLQPASRPSNSLSLLPQPQPEEVPFASLTGSRRSFLSLRHSVSPPESPVLGESKRGLEMGTMAEAGAEKEDNEQALCFSTPVPMRRKHQEEEKGGETKEEPPSPISGPQGPFPPDVAKEPTSPSASPAAVFPSNSSGHFAAAAADVKDRGEQEDRTNRFPGPPLPPSQLTGRSADRENSPYSSASSNVSVSICTAAHLEKLGCAVEKGRRLRKEKEKKSPPALSPVSGVSGPASAASLSPPGRFMEVPPLSLHASGGVGEEDEGGGMRSAASYPSAKTSSLLYRPPGGRGGGSGDTDLRWQEHGMAGDIEGGGAYISHSSASGVFESSSLLPRRNRVSGRNGLGGPSRCRLRSRPRPAVPQTPQQGAGLSSSSSGFSSQHQQQQQIQGTNAGGLSSSVSFSSSHSKGGPLLWVKPRLLISSSAVTKAGEGEGAGGRLETRYEKKREKEKGESLLKKPLAVPRLPLHRLTGGTGGEATPRRKQEHGGDRRKTGRERSPAGSPPSSGTRLGGGDLPSPSAWGQGGPRSGDVR</sequence>
<feature type="region of interest" description="Disordered" evidence="1">
    <location>
        <begin position="1786"/>
        <end position="1882"/>
    </location>
</feature>
<feature type="region of interest" description="Disordered" evidence="1">
    <location>
        <begin position="2020"/>
        <end position="2170"/>
    </location>
</feature>
<protein>
    <submittedName>
        <fullName evidence="3">Uncharacterized protein</fullName>
    </submittedName>
</protein>
<feature type="compositionally biased region" description="Low complexity" evidence="1">
    <location>
        <begin position="2101"/>
        <end position="2118"/>
    </location>
</feature>
<dbReference type="EMBL" id="CDMZ01000860">
    <property type="protein sequence ID" value="CEM22819.1"/>
    <property type="molecule type" value="Genomic_DNA"/>
</dbReference>
<feature type="compositionally biased region" description="Gly residues" evidence="1">
    <location>
        <begin position="456"/>
        <end position="471"/>
    </location>
</feature>
<evidence type="ECO:0000313" key="3">
    <source>
        <dbReference type="EMBL" id="CEM22819.1"/>
    </source>
</evidence>
<feature type="compositionally biased region" description="Low complexity" evidence="1">
    <location>
        <begin position="1640"/>
        <end position="1649"/>
    </location>
</feature>
<feature type="compositionally biased region" description="Basic and acidic residues" evidence="1">
    <location>
        <begin position="533"/>
        <end position="551"/>
    </location>
</feature>
<evidence type="ECO:0000256" key="2">
    <source>
        <dbReference type="SAM" id="Phobius"/>
    </source>
</evidence>
<feature type="compositionally biased region" description="Polar residues" evidence="1">
    <location>
        <begin position="2299"/>
        <end position="2312"/>
    </location>
</feature>
<dbReference type="PANTHER" id="PTHR36721">
    <property type="entry name" value="PROLINE-RICH FAMILY PROTEIN"/>
    <property type="match status" value="1"/>
</dbReference>
<feature type="compositionally biased region" description="Polar residues" evidence="1">
    <location>
        <begin position="1664"/>
        <end position="1677"/>
    </location>
</feature>
<feature type="region of interest" description="Disordered" evidence="1">
    <location>
        <begin position="1491"/>
        <end position="1515"/>
    </location>
</feature>
<feature type="compositionally biased region" description="Basic and acidic residues" evidence="1">
    <location>
        <begin position="329"/>
        <end position="338"/>
    </location>
</feature>
<feature type="region of interest" description="Disordered" evidence="1">
    <location>
        <begin position="1290"/>
        <end position="1312"/>
    </location>
</feature>
<dbReference type="VEuPathDB" id="CryptoDB:Cvel_4132"/>
<feature type="region of interest" description="Disordered" evidence="1">
    <location>
        <begin position="1006"/>
        <end position="1066"/>
    </location>
</feature>
<feature type="compositionally biased region" description="Low complexity" evidence="1">
    <location>
        <begin position="677"/>
        <end position="693"/>
    </location>
</feature>
<organism evidence="3">
    <name type="scientific">Chromera velia CCMP2878</name>
    <dbReference type="NCBI Taxonomy" id="1169474"/>
    <lineage>
        <taxon>Eukaryota</taxon>
        <taxon>Sar</taxon>
        <taxon>Alveolata</taxon>
        <taxon>Colpodellida</taxon>
        <taxon>Chromeraceae</taxon>
        <taxon>Chromera</taxon>
    </lineage>
</organism>
<dbReference type="Gene3D" id="1.20.58.2220">
    <property type="entry name" value="Formin, FH2 domain"/>
    <property type="match status" value="1"/>
</dbReference>
<feature type="region of interest" description="Disordered" evidence="1">
    <location>
        <begin position="454"/>
        <end position="483"/>
    </location>
</feature>
<feature type="compositionally biased region" description="Pro residues" evidence="1">
    <location>
        <begin position="376"/>
        <end position="388"/>
    </location>
</feature>
<feature type="compositionally biased region" description="Low complexity" evidence="1">
    <location>
        <begin position="1498"/>
        <end position="1510"/>
    </location>
</feature>
<feature type="compositionally biased region" description="Low complexity" evidence="1">
    <location>
        <begin position="1969"/>
        <end position="1991"/>
    </location>
</feature>
<feature type="compositionally biased region" description="Basic residues" evidence="1">
    <location>
        <begin position="962"/>
        <end position="972"/>
    </location>
</feature>
<feature type="compositionally biased region" description="Basic and acidic residues" evidence="1">
    <location>
        <begin position="617"/>
        <end position="638"/>
    </location>
</feature>
<feature type="region of interest" description="Disordered" evidence="1">
    <location>
        <begin position="1442"/>
        <end position="1466"/>
    </location>
</feature>
<gene>
    <name evidence="3" type="ORF">Cvel_4132</name>
</gene>
<proteinExistence type="predicted"/>
<feature type="compositionally biased region" description="Gly residues" evidence="1">
    <location>
        <begin position="2502"/>
        <end position="2512"/>
    </location>
</feature>
<keyword evidence="2" id="KW-1133">Transmembrane helix</keyword>
<feature type="compositionally biased region" description="Basic and acidic residues" evidence="1">
    <location>
        <begin position="1814"/>
        <end position="1842"/>
    </location>
</feature>
<feature type="region of interest" description="Disordered" evidence="1">
    <location>
        <begin position="612"/>
        <end position="703"/>
    </location>
</feature>
<accession>A0A0G4G3G1</accession>
<dbReference type="InterPro" id="IPR042201">
    <property type="entry name" value="FH2_Formin_sf"/>
</dbReference>
<feature type="compositionally biased region" description="Basic and acidic residues" evidence="1">
    <location>
        <begin position="1358"/>
        <end position="1376"/>
    </location>
</feature>
<feature type="compositionally biased region" description="Pro residues" evidence="1">
    <location>
        <begin position="2084"/>
        <end position="2096"/>
    </location>
</feature>
<feature type="compositionally biased region" description="Basic and acidic residues" evidence="1">
    <location>
        <begin position="2419"/>
        <end position="2436"/>
    </location>
</feature>
<feature type="compositionally biased region" description="Polar residues" evidence="1">
    <location>
        <begin position="1622"/>
        <end position="1639"/>
    </location>
</feature>
<name>A0A0G4G3G1_9ALVE</name>
<feature type="compositionally biased region" description="Basic and acidic residues" evidence="1">
    <location>
        <begin position="648"/>
        <end position="660"/>
    </location>
</feature>
<dbReference type="PANTHER" id="PTHR36721:SF15">
    <property type="entry name" value="EN_SPM-LIKE TRANSPOSON PROTEIN"/>
    <property type="match status" value="1"/>
</dbReference>
<feature type="transmembrane region" description="Helical" evidence="2">
    <location>
        <begin position="20"/>
        <end position="38"/>
    </location>
</feature>
<feature type="transmembrane region" description="Helical" evidence="2">
    <location>
        <begin position="184"/>
        <end position="205"/>
    </location>
</feature>
<feature type="region of interest" description="Disordered" evidence="1">
    <location>
        <begin position="2185"/>
        <end position="2512"/>
    </location>
</feature>
<feature type="compositionally biased region" description="Polar residues" evidence="1">
    <location>
        <begin position="1684"/>
        <end position="1693"/>
    </location>
</feature>
<feature type="compositionally biased region" description="Polar residues" evidence="1">
    <location>
        <begin position="1702"/>
        <end position="1719"/>
    </location>
</feature>
<feature type="region of interest" description="Disordered" evidence="1">
    <location>
        <begin position="1334"/>
        <end position="1399"/>
    </location>
</feature>
<feature type="compositionally biased region" description="Basic and acidic residues" evidence="1">
    <location>
        <begin position="2070"/>
        <end position="2083"/>
    </location>
</feature>
<feature type="compositionally biased region" description="Basic and acidic residues" evidence="1">
    <location>
        <begin position="2459"/>
        <end position="2478"/>
    </location>
</feature>
<keyword evidence="2" id="KW-0472">Membrane</keyword>
<feature type="region of interest" description="Disordered" evidence="1">
    <location>
        <begin position="929"/>
        <end position="978"/>
    </location>
</feature>
<feature type="compositionally biased region" description="Polar residues" evidence="1">
    <location>
        <begin position="1452"/>
        <end position="1464"/>
    </location>
</feature>
<feature type="region of interest" description="Disordered" evidence="1">
    <location>
        <begin position="533"/>
        <end position="559"/>
    </location>
</feature>
<feature type="compositionally biased region" description="Basic and acidic residues" evidence="1">
    <location>
        <begin position="1792"/>
        <end position="1804"/>
    </location>
</feature>
<feature type="compositionally biased region" description="Pro residues" evidence="1">
    <location>
        <begin position="1959"/>
        <end position="1968"/>
    </location>
</feature>
<feature type="compositionally biased region" description="Basic and acidic residues" evidence="1">
    <location>
        <begin position="1852"/>
        <end position="1861"/>
    </location>
</feature>
<feature type="compositionally biased region" description="Polar residues" evidence="1">
    <location>
        <begin position="1897"/>
        <end position="1906"/>
    </location>
</feature>
<evidence type="ECO:0000256" key="1">
    <source>
        <dbReference type="SAM" id="MobiDB-lite"/>
    </source>
</evidence>
<feature type="compositionally biased region" description="Basic and acidic residues" evidence="1">
    <location>
        <begin position="2127"/>
        <end position="2139"/>
    </location>
</feature>
<feature type="compositionally biased region" description="Low complexity" evidence="1">
    <location>
        <begin position="2161"/>
        <end position="2170"/>
    </location>
</feature>